<sequence>MEWMIWIDFSTFAVLLGLFLYLFSSSSVTVLHRIYLFLHIVFMLWPLFQFASQTTTVVSYRLFYLSASYIGLSLLGIGWFAFILFLTGQYYIIRKSRLLLLSIPALVSVIVVVWNPDGGFLDINQNVEPLKQLQHGSLYWVMIIQLVLYLSVSLVILLYKLGRRDESIRQRKMVRTALNSVFVLSFFSITDFFVNVAYIDYFARYIPLVSVGMTVTAIYIVHAISRNKVFDIIQIVQKDIMNTMSMGIIVMDENDTIIEVNKVIKPILRIRIGDSFNPEVLASQFKSDTARQLQAFFEGQRLRPMERLEVELSLDTNHIRHVIVQSAPILNQKKRIVGRVLTFHDVTELRVLVEETNTQNELLQERNRELLIMQDELYQANRKLEHMAITDGLTGCYNRRYLLQQLEEEVVNNIRYGIPFSIFIFDLDYFKSINDRYGHLIGDEVLCSTVDAVRSALRLTDVLARFGGEEFTVYLPHTNREQAEIMAEQVKSAVEKNLVPTGTGDATITVTISMGVISIEQFNASDLDNPKAFLRELMAQADAALYEAKYSGRNRIVKRKLA</sequence>
<dbReference type="InterPro" id="IPR013767">
    <property type="entry name" value="PAS_fold"/>
</dbReference>
<name>A0A371P6G2_9BACL</name>
<feature type="transmembrane region" description="Helical" evidence="2">
    <location>
        <begin position="30"/>
        <end position="51"/>
    </location>
</feature>
<dbReference type="NCBIfam" id="TIGR00254">
    <property type="entry name" value="GGDEF"/>
    <property type="match status" value="1"/>
</dbReference>
<dbReference type="SUPFAM" id="SSF55785">
    <property type="entry name" value="PYP-like sensor domain (PAS domain)"/>
    <property type="match status" value="1"/>
</dbReference>
<dbReference type="AlphaFoldDB" id="A0A371P6G2"/>
<evidence type="ECO:0000256" key="1">
    <source>
        <dbReference type="SAM" id="Coils"/>
    </source>
</evidence>
<proteinExistence type="predicted"/>
<keyword evidence="5" id="KW-1185">Reference proteome</keyword>
<dbReference type="SMART" id="SM00267">
    <property type="entry name" value="GGDEF"/>
    <property type="match status" value="1"/>
</dbReference>
<feature type="transmembrane region" description="Helical" evidence="2">
    <location>
        <begin position="98"/>
        <end position="116"/>
    </location>
</feature>
<evidence type="ECO:0000259" key="3">
    <source>
        <dbReference type="PROSITE" id="PS50887"/>
    </source>
</evidence>
<gene>
    <name evidence="4" type="ORF">DX130_20900</name>
</gene>
<dbReference type="InterPro" id="IPR031621">
    <property type="entry name" value="HisKA_7TM"/>
</dbReference>
<dbReference type="PROSITE" id="PS50887">
    <property type="entry name" value="GGDEF"/>
    <property type="match status" value="1"/>
</dbReference>
<dbReference type="PANTHER" id="PTHR45138">
    <property type="entry name" value="REGULATORY COMPONENTS OF SENSORY TRANSDUCTION SYSTEM"/>
    <property type="match status" value="1"/>
</dbReference>
<evidence type="ECO:0000313" key="4">
    <source>
        <dbReference type="EMBL" id="REK71465.1"/>
    </source>
</evidence>
<dbReference type="InterPro" id="IPR029787">
    <property type="entry name" value="Nucleotide_cyclase"/>
</dbReference>
<dbReference type="FunFam" id="3.30.70.270:FF:000001">
    <property type="entry name" value="Diguanylate cyclase domain protein"/>
    <property type="match status" value="1"/>
</dbReference>
<dbReference type="Pfam" id="PF16927">
    <property type="entry name" value="HisKA_7TM"/>
    <property type="match status" value="1"/>
</dbReference>
<feature type="transmembrane region" description="Helical" evidence="2">
    <location>
        <begin position="6"/>
        <end position="23"/>
    </location>
</feature>
<evidence type="ECO:0000313" key="5">
    <source>
        <dbReference type="Proteomes" id="UP000261905"/>
    </source>
</evidence>
<keyword evidence="2" id="KW-0472">Membrane</keyword>
<feature type="coiled-coil region" evidence="1">
    <location>
        <begin position="346"/>
        <end position="373"/>
    </location>
</feature>
<dbReference type="OrthoDB" id="9759607at2"/>
<dbReference type="InterPro" id="IPR035965">
    <property type="entry name" value="PAS-like_dom_sf"/>
</dbReference>
<organism evidence="4 5">
    <name type="scientific">Paenibacillus paeoniae</name>
    <dbReference type="NCBI Taxonomy" id="2292705"/>
    <lineage>
        <taxon>Bacteria</taxon>
        <taxon>Bacillati</taxon>
        <taxon>Bacillota</taxon>
        <taxon>Bacilli</taxon>
        <taxon>Bacillales</taxon>
        <taxon>Paenibacillaceae</taxon>
        <taxon>Paenibacillus</taxon>
    </lineage>
</organism>
<feature type="transmembrane region" description="Helical" evidence="2">
    <location>
        <begin position="136"/>
        <end position="159"/>
    </location>
</feature>
<evidence type="ECO:0000256" key="2">
    <source>
        <dbReference type="SAM" id="Phobius"/>
    </source>
</evidence>
<dbReference type="SUPFAM" id="SSF55073">
    <property type="entry name" value="Nucleotide cyclase"/>
    <property type="match status" value="1"/>
</dbReference>
<feature type="transmembrane region" description="Helical" evidence="2">
    <location>
        <begin position="205"/>
        <end position="224"/>
    </location>
</feature>
<dbReference type="InterPro" id="IPR050469">
    <property type="entry name" value="Diguanylate_Cyclase"/>
</dbReference>
<dbReference type="Gene3D" id="3.30.450.20">
    <property type="entry name" value="PAS domain"/>
    <property type="match status" value="1"/>
</dbReference>
<accession>A0A371P6G2</accession>
<reference evidence="4 5" key="1">
    <citation type="submission" date="2018-08" db="EMBL/GenBank/DDBJ databases">
        <title>Paenibacillus sp. M4BSY-1, whole genome shotgun sequence.</title>
        <authorList>
            <person name="Tuo L."/>
        </authorList>
    </citation>
    <scope>NUCLEOTIDE SEQUENCE [LARGE SCALE GENOMIC DNA]</scope>
    <source>
        <strain evidence="4 5">M4BSY-1</strain>
    </source>
</reference>
<dbReference type="InterPro" id="IPR000160">
    <property type="entry name" value="GGDEF_dom"/>
</dbReference>
<dbReference type="InterPro" id="IPR043128">
    <property type="entry name" value="Rev_trsase/Diguanyl_cyclase"/>
</dbReference>
<dbReference type="CDD" id="cd01949">
    <property type="entry name" value="GGDEF"/>
    <property type="match status" value="1"/>
</dbReference>
<dbReference type="Pfam" id="PF00989">
    <property type="entry name" value="PAS"/>
    <property type="match status" value="1"/>
</dbReference>
<feature type="domain" description="GGDEF" evidence="3">
    <location>
        <begin position="418"/>
        <end position="561"/>
    </location>
</feature>
<protein>
    <submittedName>
        <fullName evidence="4">Diguanylate cyclase</fullName>
    </submittedName>
</protein>
<feature type="transmembrane region" description="Helical" evidence="2">
    <location>
        <begin position="63"/>
        <end position="86"/>
    </location>
</feature>
<dbReference type="GO" id="GO:0006355">
    <property type="term" value="P:regulation of DNA-templated transcription"/>
    <property type="evidence" value="ECO:0007669"/>
    <property type="project" value="InterPro"/>
</dbReference>
<comment type="caution">
    <text evidence="4">The sequence shown here is derived from an EMBL/GenBank/DDBJ whole genome shotgun (WGS) entry which is preliminary data.</text>
</comment>
<dbReference type="Gene3D" id="3.30.70.270">
    <property type="match status" value="1"/>
</dbReference>
<dbReference type="PANTHER" id="PTHR45138:SF9">
    <property type="entry name" value="DIGUANYLATE CYCLASE DGCM-RELATED"/>
    <property type="match status" value="1"/>
</dbReference>
<dbReference type="Proteomes" id="UP000261905">
    <property type="component" value="Unassembled WGS sequence"/>
</dbReference>
<feature type="transmembrane region" description="Helical" evidence="2">
    <location>
        <begin position="180"/>
        <end position="199"/>
    </location>
</feature>
<keyword evidence="1" id="KW-0175">Coiled coil</keyword>
<dbReference type="GO" id="GO:0052621">
    <property type="term" value="F:diguanylate cyclase activity"/>
    <property type="evidence" value="ECO:0007669"/>
    <property type="project" value="TreeGrafter"/>
</dbReference>
<keyword evidence="2" id="KW-1133">Transmembrane helix</keyword>
<keyword evidence="2" id="KW-0812">Transmembrane</keyword>
<dbReference type="Pfam" id="PF00990">
    <property type="entry name" value="GGDEF"/>
    <property type="match status" value="1"/>
</dbReference>
<dbReference type="EMBL" id="QUBQ01000005">
    <property type="protein sequence ID" value="REK71465.1"/>
    <property type="molecule type" value="Genomic_DNA"/>
</dbReference>